<keyword evidence="3" id="KW-1185">Reference proteome</keyword>
<organism evidence="2 3">
    <name type="scientific">Candidatus Methylacidiphilum infernorum</name>
    <dbReference type="NCBI Taxonomy" id="511746"/>
    <lineage>
        <taxon>Bacteria</taxon>
        <taxon>Pseudomonadati</taxon>
        <taxon>Verrucomicrobiota</taxon>
        <taxon>Methylacidiphilae</taxon>
        <taxon>Methylacidiphilales</taxon>
        <taxon>Methylacidiphilaceae</taxon>
        <taxon>Methylacidiphilum (ex Ratnadevi et al. 2023)</taxon>
    </lineage>
</organism>
<evidence type="ECO:0000313" key="2">
    <source>
        <dbReference type="EMBL" id="QSR86693.1"/>
    </source>
</evidence>
<reference evidence="2 3" key="1">
    <citation type="submission" date="2020-12" db="EMBL/GenBank/DDBJ databases">
        <authorList>
            <person name="Awala S.I."/>
            <person name="Gwak J.-H."/>
            <person name="Kim S.-J."/>
            <person name="Rhee S.-K."/>
        </authorList>
    </citation>
    <scope>NUCLEOTIDE SEQUENCE [LARGE SCALE GENOMIC DNA]</scope>
    <source>
        <strain evidence="2 3">IT5</strain>
    </source>
</reference>
<keyword evidence="1 2" id="KW-0378">Hydrolase</keyword>
<dbReference type="Proteomes" id="UP000663088">
    <property type="component" value="Chromosome"/>
</dbReference>
<dbReference type="PIRSF" id="PIRSF004682">
    <property type="entry name" value="GmhB"/>
    <property type="match status" value="1"/>
</dbReference>
<name>A0ABX7PVI7_9BACT</name>
<keyword evidence="1" id="KW-0963">Cytoplasm</keyword>
<sequence>MHRAVFFDRDDTLIKNIPYLKNEELIEVPPGIREYMSRLKKAGFLLFIVSNQSGVARGLLTPTDVAKVNRILLEKLGRTFFEKIYLSFEGPSQEINWDRKPQPTMLWTAAQEYNLDLKKSFFIGDRLADVLCGRNGGCKTIFIDWGRKDLDAFISRKLATFIAGSLFEAIEMILAPLNR</sequence>
<gene>
    <name evidence="2" type="ORF">EM20IM_09525</name>
</gene>
<dbReference type="PANTHER" id="PTHR42891">
    <property type="entry name" value="D-GLYCERO-BETA-D-MANNO-HEPTOSE-1,7-BISPHOSPHATE 7-PHOSPHATASE"/>
    <property type="match status" value="1"/>
</dbReference>
<dbReference type="EC" id="3.1.3.-" evidence="1"/>
<dbReference type="RefSeq" id="WP_206846666.1">
    <property type="nucleotide sequence ID" value="NZ_CP065956.1"/>
</dbReference>
<keyword evidence="1" id="KW-0119">Carbohydrate metabolism</keyword>
<dbReference type="InterPro" id="IPR023214">
    <property type="entry name" value="HAD_sf"/>
</dbReference>
<evidence type="ECO:0000313" key="3">
    <source>
        <dbReference type="Proteomes" id="UP000663088"/>
    </source>
</evidence>
<dbReference type="InterPro" id="IPR004446">
    <property type="entry name" value="Heptose_bisP_phosphatase"/>
</dbReference>
<dbReference type="Pfam" id="PF13242">
    <property type="entry name" value="Hydrolase_like"/>
    <property type="match status" value="1"/>
</dbReference>
<protein>
    <recommendedName>
        <fullName evidence="1">D,D-heptose 1,7-bisphosphate phosphatase</fullName>
        <ecNumber evidence="1">3.1.3.-</ecNumber>
    </recommendedName>
</protein>
<dbReference type="InterPro" id="IPR036412">
    <property type="entry name" value="HAD-like_sf"/>
</dbReference>
<dbReference type="NCBIfam" id="TIGR01662">
    <property type="entry name" value="HAD-SF-IIIA"/>
    <property type="match status" value="1"/>
</dbReference>
<comment type="subcellular location">
    <subcellularLocation>
        <location evidence="1">Cytoplasm</location>
    </subcellularLocation>
</comment>
<dbReference type="InterPro" id="IPR006549">
    <property type="entry name" value="HAD-SF_hydro_IIIA"/>
</dbReference>
<dbReference type="PANTHER" id="PTHR42891:SF1">
    <property type="entry name" value="D-GLYCERO-BETA-D-MANNO-HEPTOSE-1,7-BISPHOSPHATE 7-PHOSPHATASE"/>
    <property type="match status" value="1"/>
</dbReference>
<dbReference type="GO" id="GO:0016787">
    <property type="term" value="F:hydrolase activity"/>
    <property type="evidence" value="ECO:0007669"/>
    <property type="project" value="UniProtKB-KW"/>
</dbReference>
<evidence type="ECO:0000256" key="1">
    <source>
        <dbReference type="PIRNR" id="PIRNR004682"/>
    </source>
</evidence>
<dbReference type="EMBL" id="CP065956">
    <property type="protein sequence ID" value="QSR86693.1"/>
    <property type="molecule type" value="Genomic_DNA"/>
</dbReference>
<comment type="similarity">
    <text evidence="1">Belongs to the gmhB family.</text>
</comment>
<dbReference type="SUPFAM" id="SSF56784">
    <property type="entry name" value="HAD-like"/>
    <property type="match status" value="1"/>
</dbReference>
<dbReference type="Gene3D" id="3.40.50.1000">
    <property type="entry name" value="HAD superfamily/HAD-like"/>
    <property type="match status" value="1"/>
</dbReference>
<proteinExistence type="inferred from homology"/>
<accession>A0ABX7PVI7</accession>